<proteinExistence type="predicted"/>
<reference evidence="1 2" key="1">
    <citation type="journal article" date="2018" name="Aquat. Microb. Ecol.">
        <title>Gammaproteobacterial methanotrophs dominate.</title>
        <authorList>
            <person name="Rissanen A.J."/>
            <person name="Saarenheimo J."/>
            <person name="Tiirola M."/>
            <person name="Peura S."/>
            <person name="Aalto S.L."/>
            <person name="Karvinen A."/>
            <person name="Nykanen H."/>
        </authorList>
    </citation>
    <scope>NUCLEOTIDE SEQUENCE [LARGE SCALE GENOMIC DNA]</scope>
    <source>
        <strain evidence="1">AMbin10</strain>
    </source>
</reference>
<name>A0A2W4SUM3_9GAMM</name>
<organism evidence="1 2">
    <name type="scientific">Candidatus Methylumidiphilus alinenensis</name>
    <dbReference type="NCBI Taxonomy" id="2202197"/>
    <lineage>
        <taxon>Bacteria</taxon>
        <taxon>Pseudomonadati</taxon>
        <taxon>Pseudomonadota</taxon>
        <taxon>Gammaproteobacteria</taxon>
        <taxon>Methylococcales</taxon>
        <taxon>Candidatus Methylumidiphilus</taxon>
    </lineage>
</organism>
<evidence type="ECO:0000313" key="2">
    <source>
        <dbReference type="Proteomes" id="UP000249396"/>
    </source>
</evidence>
<evidence type="ECO:0008006" key="3">
    <source>
        <dbReference type="Google" id="ProtNLM"/>
    </source>
</evidence>
<accession>A0A2W4SUM3</accession>
<comment type="caution">
    <text evidence="1">The sequence shown here is derived from an EMBL/GenBank/DDBJ whole genome shotgun (WGS) entry which is preliminary data.</text>
</comment>
<dbReference type="AlphaFoldDB" id="A0A2W4SUM3"/>
<protein>
    <recommendedName>
        <fullName evidence="3">CopG family transcriptional regulator</fullName>
    </recommendedName>
</protein>
<evidence type="ECO:0000313" key="1">
    <source>
        <dbReference type="EMBL" id="PZN78870.1"/>
    </source>
</evidence>
<sequence length="96" mass="11023">MKKARLRVGLKDVSLEEWQASVRKRLNESVNLNITLEPDIAAWFKRRAEITEFNGLINSILREAIHSKELEEALRKLTHGELQHVLLTSFDGNTKG</sequence>
<gene>
    <name evidence="1" type="ORF">DM484_12130</name>
</gene>
<dbReference type="Proteomes" id="UP000249396">
    <property type="component" value="Unassembled WGS sequence"/>
</dbReference>
<dbReference type="EMBL" id="QJPH01000312">
    <property type="protein sequence ID" value="PZN78870.1"/>
    <property type="molecule type" value="Genomic_DNA"/>
</dbReference>